<sequence length="606" mass="68421">MNIARRICTTPYQNVNKSLYRKFKTSVAQYESSAHTQPQIQEEKFDFEDLKVLERTERRKAQIPPFMKNVFLSVYNRDLLAYPEILNKEESEALDERVAALDRVFSDPDKTLEDRKNALKVTKMYAAPVSLTNNGLAINHTESLRYLETIGADLQLGQEISDHWVSLNALKLGLTEDTHQKIIDHMTSGEHTIALCIKERIAERITQADFRTSAALDERSVWRITGEKICKSTSGYYLVLCVAETRLKMFLVHPDAEGVSHDDTYVTFRKTPGTPLDMVTEDLLARALGVSRLHTAALIRCSLLQAIRKISGYIQPRTFSGKPLSEVTTIRAVVGDALLTAYASESAEYFTAGLLDGYLEPDADLEVAMCRNFIAGAGLGSLLKLIAIPNVEMQSEGRTLLENLRSLTLRGETVDSVNMFIALNGIHHAGKAMSQEIHQMRNPVFHPTFILKKLFSDRHQERDQPKLTLRLAEHLHPSLRVPSEHLEYCVLRMKWACETMMARHGVEVPRAHLELNRLAEAASEILVISAVLARASRAYCIGLRNSENEMKLASCFAEQSRNRVQRLIKEIDDGEYLNLDRFVVEFGKKALEGGTLCEKATARVFW</sequence>
<dbReference type="SUPFAM" id="SSF47203">
    <property type="entry name" value="Acyl-CoA dehydrogenase C-terminal domain-like"/>
    <property type="match status" value="1"/>
</dbReference>
<organism evidence="9 10">
    <name type="scientific">Iphiclides podalirius</name>
    <name type="common">scarce swallowtail</name>
    <dbReference type="NCBI Taxonomy" id="110791"/>
    <lineage>
        <taxon>Eukaryota</taxon>
        <taxon>Metazoa</taxon>
        <taxon>Ecdysozoa</taxon>
        <taxon>Arthropoda</taxon>
        <taxon>Hexapoda</taxon>
        <taxon>Insecta</taxon>
        <taxon>Pterygota</taxon>
        <taxon>Neoptera</taxon>
        <taxon>Endopterygota</taxon>
        <taxon>Lepidoptera</taxon>
        <taxon>Glossata</taxon>
        <taxon>Ditrysia</taxon>
        <taxon>Papilionoidea</taxon>
        <taxon>Papilionidae</taxon>
        <taxon>Papilioninae</taxon>
        <taxon>Iphiclides</taxon>
    </lineage>
</organism>
<evidence type="ECO:0000313" key="10">
    <source>
        <dbReference type="Proteomes" id="UP000837857"/>
    </source>
</evidence>
<keyword evidence="7" id="KW-0496">Mitochondrion</keyword>
<dbReference type="Gene3D" id="2.40.110.10">
    <property type="entry name" value="Butyryl-CoA Dehydrogenase, subunit A, domain 2"/>
    <property type="match status" value="1"/>
</dbReference>
<evidence type="ECO:0000256" key="3">
    <source>
        <dbReference type="ARBA" id="ARBA00022630"/>
    </source>
</evidence>
<feature type="domain" description="ACAD9/ACADV-like C-terminal" evidence="8">
    <location>
        <begin position="477"/>
        <end position="588"/>
    </location>
</feature>
<dbReference type="InterPro" id="IPR049448">
    <property type="entry name" value="ACAD9/ACADV-like_C"/>
</dbReference>
<dbReference type="InterPro" id="IPR046373">
    <property type="entry name" value="Acyl-CoA_Oxase/DH_mid-dom_sf"/>
</dbReference>
<evidence type="ECO:0000256" key="5">
    <source>
        <dbReference type="ARBA" id="ARBA00022946"/>
    </source>
</evidence>
<keyword evidence="10" id="KW-1185">Reference proteome</keyword>
<dbReference type="EMBL" id="OW152841">
    <property type="protein sequence ID" value="CAH2062146.1"/>
    <property type="molecule type" value="Genomic_DNA"/>
</dbReference>
<keyword evidence="3" id="KW-0285">Flavoprotein</keyword>
<comment type="subcellular location">
    <subcellularLocation>
        <location evidence="2">Mitochondrion</location>
    </subcellularLocation>
</comment>
<evidence type="ECO:0000259" key="8">
    <source>
        <dbReference type="Pfam" id="PF21343"/>
    </source>
</evidence>
<protein>
    <recommendedName>
        <fullName evidence="8">ACAD9/ACADV-like C-terminal domain-containing protein</fullName>
    </recommendedName>
</protein>
<comment type="cofactor">
    <cofactor evidence="1">
        <name>FAD</name>
        <dbReference type="ChEBI" id="CHEBI:57692"/>
    </cofactor>
</comment>
<evidence type="ECO:0000256" key="4">
    <source>
        <dbReference type="ARBA" id="ARBA00022827"/>
    </source>
</evidence>
<keyword evidence="4" id="KW-0274">FAD</keyword>
<evidence type="ECO:0000313" key="9">
    <source>
        <dbReference type="EMBL" id="CAH2062146.1"/>
    </source>
</evidence>
<keyword evidence="5" id="KW-0809">Transit peptide</keyword>
<dbReference type="SUPFAM" id="SSF56645">
    <property type="entry name" value="Acyl-CoA dehydrogenase NM domain-like"/>
    <property type="match status" value="1"/>
</dbReference>
<dbReference type="InterPro" id="IPR037069">
    <property type="entry name" value="AcylCoA_DH/ox_N_sf"/>
</dbReference>
<feature type="non-terminal residue" evidence="9">
    <location>
        <position position="606"/>
    </location>
</feature>
<dbReference type="InterPro" id="IPR009100">
    <property type="entry name" value="AcylCoA_DH/oxidase_NM_dom_sf"/>
</dbReference>
<accession>A0ABN8IN22</accession>
<name>A0ABN8IN22_9NEOP</name>
<dbReference type="Gene3D" id="1.10.540.10">
    <property type="entry name" value="Acyl-CoA dehydrogenase/oxidase, N-terminal domain"/>
    <property type="match status" value="1"/>
</dbReference>
<dbReference type="Pfam" id="PF21343">
    <property type="entry name" value="ACAD9-ACADV_C"/>
    <property type="match status" value="1"/>
</dbReference>
<gene>
    <name evidence="9" type="ORF">IPOD504_LOCUS11714</name>
</gene>
<evidence type="ECO:0000256" key="1">
    <source>
        <dbReference type="ARBA" id="ARBA00001974"/>
    </source>
</evidence>
<evidence type="ECO:0000256" key="2">
    <source>
        <dbReference type="ARBA" id="ARBA00004173"/>
    </source>
</evidence>
<dbReference type="Gene3D" id="1.20.140.10">
    <property type="entry name" value="Butyryl-CoA Dehydrogenase, subunit A, domain 3"/>
    <property type="match status" value="2"/>
</dbReference>
<evidence type="ECO:0000256" key="7">
    <source>
        <dbReference type="ARBA" id="ARBA00023128"/>
    </source>
</evidence>
<proteinExistence type="predicted"/>
<dbReference type="InterPro" id="IPR036250">
    <property type="entry name" value="AcylCo_DH-like_C"/>
</dbReference>
<reference evidence="9" key="1">
    <citation type="submission" date="2022-03" db="EMBL/GenBank/DDBJ databases">
        <authorList>
            <person name="Martin H S."/>
        </authorList>
    </citation>
    <scope>NUCLEOTIDE SEQUENCE</scope>
</reference>
<dbReference type="Proteomes" id="UP000837857">
    <property type="component" value="Chromosome 29"/>
</dbReference>
<evidence type="ECO:0000256" key="6">
    <source>
        <dbReference type="ARBA" id="ARBA00023002"/>
    </source>
</evidence>
<keyword evidence="6" id="KW-0560">Oxidoreductase</keyword>